<reference evidence="2 3" key="1">
    <citation type="submission" date="2016-10" db="EMBL/GenBank/DDBJ databases">
        <authorList>
            <person name="de Groot N.N."/>
        </authorList>
    </citation>
    <scope>NUCLEOTIDE SEQUENCE [LARGE SCALE GENOMIC DNA]</scope>
    <source>
        <strain evidence="2 3">DSM 22187</strain>
    </source>
</reference>
<dbReference type="Gene3D" id="3.20.20.150">
    <property type="entry name" value="Divalent-metal-dependent TIM barrel enzymes"/>
    <property type="match status" value="1"/>
</dbReference>
<dbReference type="KEGG" id="hae:halTADL_1342"/>
<dbReference type="Proteomes" id="UP000198888">
    <property type="component" value="Unassembled WGS sequence"/>
</dbReference>
<dbReference type="EMBL" id="FNYR01000033">
    <property type="protein sequence ID" value="SEJ23113.1"/>
    <property type="molecule type" value="Genomic_DNA"/>
</dbReference>
<dbReference type="OrthoDB" id="372143at2157"/>
<evidence type="ECO:0000313" key="2">
    <source>
        <dbReference type="EMBL" id="SEJ23113.1"/>
    </source>
</evidence>
<gene>
    <name evidence="2" type="ORF">SAMN05444271_13313</name>
</gene>
<dbReference type="AlphaFoldDB" id="A0A1H6X1S6"/>
<accession>A0A1H6X1S6</accession>
<protein>
    <submittedName>
        <fullName evidence="2">Sugar phosphate isomerase/epimerase</fullName>
    </submittedName>
</protein>
<dbReference type="RefSeq" id="WP_089673555.1">
    <property type="nucleotide sequence ID" value="NZ_CP024845.1"/>
</dbReference>
<keyword evidence="3" id="KW-1185">Reference proteome</keyword>
<dbReference type="Pfam" id="PF01261">
    <property type="entry name" value="AP_endonuc_2"/>
    <property type="match status" value="1"/>
</dbReference>
<dbReference type="PANTHER" id="PTHR12110">
    <property type="entry name" value="HYDROXYPYRUVATE ISOMERASE"/>
    <property type="match status" value="1"/>
</dbReference>
<accession>A0A2H4Q1D5</accession>
<dbReference type="STRING" id="1073996.SAMN05444271_13313"/>
<dbReference type="InterPro" id="IPR036237">
    <property type="entry name" value="Xyl_isomerase-like_sf"/>
</dbReference>
<dbReference type="InterPro" id="IPR013022">
    <property type="entry name" value="Xyl_isomerase-like_TIM-brl"/>
</dbReference>
<organism evidence="2 3">
    <name type="scientific">Halohasta litchfieldiae</name>
    <dbReference type="NCBI Taxonomy" id="1073996"/>
    <lineage>
        <taxon>Archaea</taxon>
        <taxon>Methanobacteriati</taxon>
        <taxon>Methanobacteriota</taxon>
        <taxon>Stenosarchaea group</taxon>
        <taxon>Halobacteria</taxon>
        <taxon>Halobacteriales</taxon>
        <taxon>Haloferacaceae</taxon>
        <taxon>Halohasta</taxon>
    </lineage>
</organism>
<dbReference type="SUPFAM" id="SSF51658">
    <property type="entry name" value="Xylose isomerase-like"/>
    <property type="match status" value="1"/>
</dbReference>
<proteinExistence type="predicted"/>
<feature type="domain" description="Xylose isomerase-like TIM barrel" evidence="1">
    <location>
        <begin position="24"/>
        <end position="228"/>
    </location>
</feature>
<sequence length="269" mass="29837">MTDRRLGAAMDIRFDANVPEFLDYITDRGLNHIELKREYLYGHPEAPTPERLGELADQYDVSVTYHAPFRDWNLGSINEASRQASVDQVKQTIDDAATAGAGAVVVHGGSVPHRYPEWVRSAAHENALQSLAECAQYAQLIGVPICLENQPKSRSKRRYTTTPADLAAVLDEVDVVPKYFGVTLDVGHAKVNGYDWEAFVDRFGDRIRVCHLHDNDGTADQHEPLVDHESIVEHVPADYFVFETKSVDDVARSVGAEPVVPETTLAADN</sequence>
<name>A0A1H6X1S6_9EURY</name>
<evidence type="ECO:0000313" key="3">
    <source>
        <dbReference type="Proteomes" id="UP000198888"/>
    </source>
</evidence>
<evidence type="ECO:0000259" key="1">
    <source>
        <dbReference type="Pfam" id="PF01261"/>
    </source>
</evidence>
<keyword evidence="2" id="KW-0413">Isomerase</keyword>
<dbReference type="GO" id="GO:0016853">
    <property type="term" value="F:isomerase activity"/>
    <property type="evidence" value="ECO:0007669"/>
    <property type="project" value="UniProtKB-KW"/>
</dbReference>
<dbReference type="InterPro" id="IPR050312">
    <property type="entry name" value="IolE/XylAMocC-like"/>
</dbReference>
<dbReference type="PANTHER" id="PTHR12110:SF21">
    <property type="entry name" value="XYLOSE ISOMERASE-LIKE TIM BARREL DOMAIN-CONTAINING PROTEIN"/>
    <property type="match status" value="1"/>
</dbReference>
<dbReference type="GeneID" id="35002152"/>